<dbReference type="InterPro" id="IPR009057">
    <property type="entry name" value="Homeodomain-like_sf"/>
</dbReference>
<dbReference type="InterPro" id="IPR018060">
    <property type="entry name" value="HTH_AraC"/>
</dbReference>
<dbReference type="PANTHER" id="PTHR46796:SF13">
    <property type="entry name" value="HTH-TYPE TRANSCRIPTIONAL ACTIVATOR RHAS"/>
    <property type="match status" value="1"/>
</dbReference>
<dbReference type="InterPro" id="IPR050204">
    <property type="entry name" value="AraC_XylS_family_regulators"/>
</dbReference>
<dbReference type="GO" id="GO:0043565">
    <property type="term" value="F:sequence-specific DNA binding"/>
    <property type="evidence" value="ECO:0007669"/>
    <property type="project" value="InterPro"/>
</dbReference>
<dbReference type="Proteomes" id="UP000050833">
    <property type="component" value="Unassembled WGS sequence"/>
</dbReference>
<evidence type="ECO:0000313" key="5">
    <source>
        <dbReference type="EMBL" id="KQC86559.1"/>
    </source>
</evidence>
<accession>A0AAW3JWI2</accession>
<evidence type="ECO:0000313" key="6">
    <source>
        <dbReference type="Proteomes" id="UP000050833"/>
    </source>
</evidence>
<dbReference type="PANTHER" id="PTHR46796">
    <property type="entry name" value="HTH-TYPE TRANSCRIPTIONAL ACTIVATOR RHAS-RELATED"/>
    <property type="match status" value="1"/>
</dbReference>
<reference evidence="5 6" key="1">
    <citation type="submission" date="2015-10" db="EMBL/GenBank/DDBJ databases">
        <title>Butyribacter intestini gen. nov., sp. nov., a butyric acid-producing bacterium of the family Lachnospiraceae isolated from the human faeces.</title>
        <authorList>
            <person name="Zou Y."/>
            <person name="Xue W."/>
            <person name="Luo G."/>
            <person name="Lv M."/>
        </authorList>
    </citation>
    <scope>NUCLEOTIDE SEQUENCE [LARGE SCALE GENOMIC DNA]</scope>
    <source>
        <strain evidence="5 6">TF01-11</strain>
    </source>
</reference>
<dbReference type="PROSITE" id="PS01124">
    <property type="entry name" value="HTH_ARAC_FAMILY_2"/>
    <property type="match status" value="1"/>
</dbReference>
<dbReference type="AlphaFoldDB" id="A0AAW3JWI2"/>
<organism evidence="5 6">
    <name type="scientific">Butyribacter intestini</name>
    <dbReference type="NCBI Taxonomy" id="1703332"/>
    <lineage>
        <taxon>Bacteria</taxon>
        <taxon>Bacillati</taxon>
        <taxon>Bacillota</taxon>
        <taxon>Clostridia</taxon>
        <taxon>Lachnospirales</taxon>
        <taxon>Lachnospiraceae</taxon>
        <taxon>Butyribacter</taxon>
    </lineage>
</organism>
<dbReference type="SMART" id="SM00342">
    <property type="entry name" value="HTH_ARAC"/>
    <property type="match status" value="1"/>
</dbReference>
<evidence type="ECO:0000256" key="3">
    <source>
        <dbReference type="ARBA" id="ARBA00023163"/>
    </source>
</evidence>
<keyword evidence="3" id="KW-0804">Transcription</keyword>
<protein>
    <recommendedName>
        <fullName evidence="4">HTH araC/xylS-type domain-containing protein</fullName>
    </recommendedName>
</protein>
<dbReference type="EMBL" id="LLKB01000001">
    <property type="protein sequence ID" value="KQC86559.1"/>
    <property type="molecule type" value="Genomic_DNA"/>
</dbReference>
<dbReference type="InterPro" id="IPR046532">
    <property type="entry name" value="DUF6597"/>
</dbReference>
<keyword evidence="6" id="KW-1185">Reference proteome</keyword>
<dbReference type="RefSeq" id="WP_055942227.1">
    <property type="nucleotide sequence ID" value="NZ_JAQDCV010000001.1"/>
</dbReference>
<evidence type="ECO:0000256" key="1">
    <source>
        <dbReference type="ARBA" id="ARBA00023015"/>
    </source>
</evidence>
<comment type="caution">
    <text evidence="5">The sequence shown here is derived from an EMBL/GenBank/DDBJ whole genome shotgun (WGS) entry which is preliminary data.</text>
</comment>
<dbReference type="GO" id="GO:0003700">
    <property type="term" value="F:DNA-binding transcription factor activity"/>
    <property type="evidence" value="ECO:0007669"/>
    <property type="project" value="InterPro"/>
</dbReference>
<gene>
    <name evidence="5" type="ORF">APZ18_05120</name>
</gene>
<keyword evidence="1" id="KW-0805">Transcription regulation</keyword>
<sequence length="270" mass="31550">MKQTDIINPFQPYMTLEMDGYSQINRTDYGISHFYEFTIHDEKKHCIKAVPDASIDLLFNIGENKVSTYISGTVFGVKKWELGTQDDCFGVRFQPGQGILPKDITMEMIVNDDIEIDGDIFGKNLTEKIALAKTMSERIEIFKKAYEDMVLGRNSLSDKEKINEYLVNRISRTKGMITMRQLEDETNYSACYLRRIFKSFHGISPKQFAQYIRFQNLLMQADKEGVRYEQVALDCGYYDEPHMMKEFKKYSGVTLEQYRKMINTNKRVKN</sequence>
<proteinExistence type="predicted"/>
<feature type="domain" description="HTH araC/xylS-type" evidence="4">
    <location>
        <begin position="160"/>
        <end position="261"/>
    </location>
</feature>
<dbReference type="SUPFAM" id="SSF46689">
    <property type="entry name" value="Homeodomain-like"/>
    <property type="match status" value="1"/>
</dbReference>
<name>A0AAW3JWI2_9FIRM</name>
<evidence type="ECO:0000259" key="4">
    <source>
        <dbReference type="PROSITE" id="PS01124"/>
    </source>
</evidence>
<evidence type="ECO:0000256" key="2">
    <source>
        <dbReference type="ARBA" id="ARBA00023125"/>
    </source>
</evidence>
<dbReference type="Gene3D" id="1.10.10.60">
    <property type="entry name" value="Homeodomain-like"/>
    <property type="match status" value="1"/>
</dbReference>
<keyword evidence="2" id="KW-0238">DNA-binding</keyword>
<dbReference type="Pfam" id="PF12833">
    <property type="entry name" value="HTH_18"/>
    <property type="match status" value="1"/>
</dbReference>
<dbReference type="Pfam" id="PF20240">
    <property type="entry name" value="DUF6597"/>
    <property type="match status" value="1"/>
</dbReference>